<dbReference type="AlphaFoldDB" id="A0A165ISR7"/>
<feature type="region of interest" description="Disordered" evidence="1">
    <location>
        <begin position="54"/>
        <end position="102"/>
    </location>
</feature>
<reference evidence="2 3" key="1">
    <citation type="journal article" date="2016" name="Mol. Biol. Evol.">
        <title>Comparative Genomics of Early-Diverging Mushroom-Forming Fungi Provides Insights into the Origins of Lignocellulose Decay Capabilities.</title>
        <authorList>
            <person name="Nagy L.G."/>
            <person name="Riley R."/>
            <person name="Tritt A."/>
            <person name="Adam C."/>
            <person name="Daum C."/>
            <person name="Floudas D."/>
            <person name="Sun H."/>
            <person name="Yadav J.S."/>
            <person name="Pangilinan J."/>
            <person name="Larsson K.H."/>
            <person name="Matsuura K."/>
            <person name="Barry K."/>
            <person name="Labutti K."/>
            <person name="Kuo R."/>
            <person name="Ohm R.A."/>
            <person name="Bhattacharya S.S."/>
            <person name="Shirouzu T."/>
            <person name="Yoshinaga Y."/>
            <person name="Martin F.M."/>
            <person name="Grigoriev I.V."/>
            <person name="Hibbett D.S."/>
        </authorList>
    </citation>
    <scope>NUCLEOTIDE SEQUENCE [LARGE SCALE GENOMIC DNA]</scope>
    <source>
        <strain evidence="2 3">HHB14362 ss-1</strain>
    </source>
</reference>
<evidence type="ECO:0000313" key="3">
    <source>
        <dbReference type="Proteomes" id="UP000076761"/>
    </source>
</evidence>
<feature type="compositionally biased region" description="Polar residues" evidence="1">
    <location>
        <begin position="90"/>
        <end position="100"/>
    </location>
</feature>
<dbReference type="Proteomes" id="UP000076761">
    <property type="component" value="Unassembled WGS sequence"/>
</dbReference>
<feature type="compositionally biased region" description="Low complexity" evidence="1">
    <location>
        <begin position="164"/>
        <end position="183"/>
    </location>
</feature>
<dbReference type="EMBL" id="KV425880">
    <property type="protein sequence ID" value="KZT13487.1"/>
    <property type="molecule type" value="Genomic_DNA"/>
</dbReference>
<proteinExistence type="predicted"/>
<feature type="region of interest" description="Disordered" evidence="1">
    <location>
        <begin position="164"/>
        <end position="199"/>
    </location>
</feature>
<feature type="compositionally biased region" description="Basic and acidic residues" evidence="1">
    <location>
        <begin position="69"/>
        <end position="82"/>
    </location>
</feature>
<dbReference type="InParanoid" id="A0A165ISR7"/>
<keyword evidence="3" id="KW-1185">Reference proteome</keyword>
<feature type="compositionally biased region" description="Acidic residues" evidence="1">
    <location>
        <begin position="55"/>
        <end position="65"/>
    </location>
</feature>
<organism evidence="2 3">
    <name type="scientific">Neolentinus lepideus HHB14362 ss-1</name>
    <dbReference type="NCBI Taxonomy" id="1314782"/>
    <lineage>
        <taxon>Eukaryota</taxon>
        <taxon>Fungi</taxon>
        <taxon>Dikarya</taxon>
        <taxon>Basidiomycota</taxon>
        <taxon>Agaricomycotina</taxon>
        <taxon>Agaricomycetes</taxon>
        <taxon>Gloeophyllales</taxon>
        <taxon>Gloeophyllaceae</taxon>
        <taxon>Neolentinus</taxon>
    </lineage>
</organism>
<name>A0A165ISR7_9AGAM</name>
<accession>A0A165ISR7</accession>
<sequence length="240" mass="26371">MSNHVCHLLSPRDSPEHLAEGYRDFSLDNYQDDLGGLSWVDDLALRAACNYSNEDVMDDDNDETLQDSLHCDSDDRNEDQHKTGAFSDGSVHSNSDQHITSPLDDIDSIIGISRMDAQELRIACQAVDGHGSDNSHSSKHSTLHSISLPDRRQSLLAYAYSAGTSDDASFSSSKSSKASEYSDYNNDLVPHSDSDASDNEDTLLREAGIDHLCKYISSSTSDSTPNTHWLYILSISMDSS</sequence>
<evidence type="ECO:0000256" key="1">
    <source>
        <dbReference type="SAM" id="MobiDB-lite"/>
    </source>
</evidence>
<gene>
    <name evidence="2" type="ORF">NEOLEDRAFT_1184940</name>
</gene>
<evidence type="ECO:0000313" key="2">
    <source>
        <dbReference type="EMBL" id="KZT13487.1"/>
    </source>
</evidence>
<protein>
    <submittedName>
        <fullName evidence="2">Uncharacterized protein</fullName>
    </submittedName>
</protein>